<gene>
    <name evidence="10" type="ORF">GCM10007362_34900</name>
</gene>
<dbReference type="Gene3D" id="3.40.50.80">
    <property type="entry name" value="Nucleotide-binding domain of ferredoxin-NADP reductase (FNR) module"/>
    <property type="match status" value="1"/>
</dbReference>
<dbReference type="InterPro" id="IPR039261">
    <property type="entry name" value="FNR_nucleotide-bd"/>
</dbReference>
<dbReference type="PRINTS" id="PR00371">
    <property type="entry name" value="FPNCR"/>
</dbReference>
<proteinExistence type="predicted"/>
<dbReference type="InterPro" id="IPR001433">
    <property type="entry name" value="OxRdtase_FAD/NAD-bd"/>
</dbReference>
<evidence type="ECO:0000256" key="5">
    <source>
        <dbReference type="ARBA" id="ARBA00022827"/>
    </source>
</evidence>
<keyword evidence="7" id="KW-0408">Iron</keyword>
<dbReference type="Proteomes" id="UP000605427">
    <property type="component" value="Unassembled WGS sequence"/>
</dbReference>
<evidence type="ECO:0000256" key="7">
    <source>
        <dbReference type="ARBA" id="ARBA00023004"/>
    </source>
</evidence>
<dbReference type="InterPro" id="IPR017927">
    <property type="entry name" value="FAD-bd_FR_type"/>
</dbReference>
<keyword evidence="6" id="KW-0560">Oxidoreductase</keyword>
<evidence type="ECO:0000256" key="1">
    <source>
        <dbReference type="ARBA" id="ARBA00001974"/>
    </source>
</evidence>
<keyword evidence="3" id="KW-0001">2Fe-2S</keyword>
<evidence type="ECO:0000256" key="6">
    <source>
        <dbReference type="ARBA" id="ARBA00023002"/>
    </source>
</evidence>
<dbReference type="CDD" id="cd00322">
    <property type="entry name" value="FNR_like"/>
    <property type="match status" value="1"/>
</dbReference>
<evidence type="ECO:0000256" key="4">
    <source>
        <dbReference type="ARBA" id="ARBA00022723"/>
    </source>
</evidence>
<evidence type="ECO:0000313" key="10">
    <source>
        <dbReference type="EMBL" id="GGH82892.1"/>
    </source>
</evidence>
<keyword evidence="11" id="KW-1185">Reference proteome</keyword>
<dbReference type="Gene3D" id="2.40.30.10">
    <property type="entry name" value="Translation factors"/>
    <property type="match status" value="1"/>
</dbReference>
<evidence type="ECO:0000313" key="11">
    <source>
        <dbReference type="Proteomes" id="UP000605427"/>
    </source>
</evidence>
<organism evidence="10 11">
    <name type="scientific">Saccharibacillus endophyticus</name>
    <dbReference type="NCBI Taxonomy" id="2060666"/>
    <lineage>
        <taxon>Bacteria</taxon>
        <taxon>Bacillati</taxon>
        <taxon>Bacillota</taxon>
        <taxon>Bacilli</taxon>
        <taxon>Bacillales</taxon>
        <taxon>Paenibacillaceae</taxon>
        <taxon>Saccharibacillus</taxon>
    </lineage>
</organism>
<feature type="domain" description="FAD-binding FR-type" evidence="9">
    <location>
        <begin position="12"/>
        <end position="113"/>
    </location>
</feature>
<dbReference type="PROSITE" id="PS51384">
    <property type="entry name" value="FAD_FR"/>
    <property type="match status" value="1"/>
</dbReference>
<name>A0ABQ1ZZZ8_9BACL</name>
<comment type="caution">
    <text evidence="10">The sequence shown here is derived from an EMBL/GenBank/DDBJ whole genome shotgun (WGS) entry which is preliminary data.</text>
</comment>
<dbReference type="SUPFAM" id="SSF52343">
    <property type="entry name" value="Ferredoxin reductase-like, C-terminal NADP-linked domain"/>
    <property type="match status" value="1"/>
</dbReference>
<dbReference type="InterPro" id="IPR050415">
    <property type="entry name" value="MRET"/>
</dbReference>
<dbReference type="RefSeq" id="WP_172245834.1">
    <property type="nucleotide sequence ID" value="NZ_BMDD01000004.1"/>
</dbReference>
<comment type="cofactor">
    <cofactor evidence="1">
        <name>FAD</name>
        <dbReference type="ChEBI" id="CHEBI:57692"/>
    </cofactor>
</comment>
<sequence length="235" mass="26686">MSFLADNLIPIFKKRELLFKESYREAEDVRTFVFEKENDLSWKAGQYGLFTITHKKMKKGTKPFSLSSAPAENVVRITTRIPERPSDFKRALSELKTGMKVSMSGPLGPFYLKEQGPVLFVAGGIGITPFRSMLQQLQLTESQSERPVKLLYLDGAQSHIYRSELDGYAADSAVDVQYLNLRDELHAELDRYATLHADGRYFVAGPKSMVDAVTVYLQNKKIPKRNIVKDAFFGY</sequence>
<dbReference type="PANTHER" id="PTHR47354">
    <property type="entry name" value="NADH OXIDOREDUCTASE HCR"/>
    <property type="match status" value="1"/>
</dbReference>
<protein>
    <submittedName>
        <fullName evidence="10">Oxidoreductase</fullName>
    </submittedName>
</protein>
<keyword evidence="5" id="KW-0274">FAD</keyword>
<evidence type="ECO:0000256" key="8">
    <source>
        <dbReference type="ARBA" id="ARBA00023014"/>
    </source>
</evidence>
<dbReference type="PANTHER" id="PTHR47354:SF8">
    <property type="entry name" value="1,2-PHENYLACETYL-COA EPOXIDASE, SUBUNIT E"/>
    <property type="match status" value="1"/>
</dbReference>
<reference evidence="11" key="1">
    <citation type="journal article" date="2019" name="Int. J. Syst. Evol. Microbiol.">
        <title>The Global Catalogue of Microorganisms (GCM) 10K type strain sequencing project: providing services to taxonomists for standard genome sequencing and annotation.</title>
        <authorList>
            <consortium name="The Broad Institute Genomics Platform"/>
            <consortium name="The Broad Institute Genome Sequencing Center for Infectious Disease"/>
            <person name="Wu L."/>
            <person name="Ma J."/>
        </authorList>
    </citation>
    <scope>NUCLEOTIDE SEQUENCE [LARGE SCALE GENOMIC DNA]</scope>
    <source>
        <strain evidence="11">CCM 8702</strain>
    </source>
</reference>
<evidence type="ECO:0000259" key="9">
    <source>
        <dbReference type="PROSITE" id="PS51384"/>
    </source>
</evidence>
<dbReference type="EMBL" id="BMDD01000004">
    <property type="protein sequence ID" value="GGH82892.1"/>
    <property type="molecule type" value="Genomic_DNA"/>
</dbReference>
<evidence type="ECO:0000256" key="2">
    <source>
        <dbReference type="ARBA" id="ARBA00022630"/>
    </source>
</evidence>
<keyword evidence="2" id="KW-0285">Flavoprotein</keyword>
<dbReference type="PRINTS" id="PR00410">
    <property type="entry name" value="PHEHYDRXLASE"/>
</dbReference>
<dbReference type="SUPFAM" id="SSF63380">
    <property type="entry name" value="Riboflavin synthase domain-like"/>
    <property type="match status" value="1"/>
</dbReference>
<dbReference type="Pfam" id="PF00175">
    <property type="entry name" value="NAD_binding_1"/>
    <property type="match status" value="1"/>
</dbReference>
<dbReference type="InterPro" id="IPR001709">
    <property type="entry name" value="Flavoprot_Pyr_Nucl_cyt_Rdtase"/>
</dbReference>
<evidence type="ECO:0000256" key="3">
    <source>
        <dbReference type="ARBA" id="ARBA00022714"/>
    </source>
</evidence>
<keyword evidence="8" id="KW-0411">Iron-sulfur</keyword>
<accession>A0ABQ1ZZZ8</accession>
<dbReference type="InterPro" id="IPR017938">
    <property type="entry name" value="Riboflavin_synthase-like_b-brl"/>
</dbReference>
<keyword evidence="4" id="KW-0479">Metal-binding</keyword>